<evidence type="ECO:0000259" key="7">
    <source>
        <dbReference type="Pfam" id="PF00425"/>
    </source>
</evidence>
<keyword evidence="9" id="KW-1185">Reference proteome</keyword>
<dbReference type="SUPFAM" id="SSF56322">
    <property type="entry name" value="ADC synthase"/>
    <property type="match status" value="1"/>
</dbReference>
<dbReference type="InterPro" id="IPR005801">
    <property type="entry name" value="ADC_synthase"/>
</dbReference>
<evidence type="ECO:0000256" key="1">
    <source>
        <dbReference type="ARBA" id="ARBA00000799"/>
    </source>
</evidence>
<comment type="similarity">
    <text evidence="2">Belongs to the isochorismate synthase family.</text>
</comment>
<dbReference type="PRINTS" id="PR00095">
    <property type="entry name" value="ANTSNTHASEI"/>
</dbReference>
<sequence>MATGQVIGDVAEDSQPTSEATGFVLSRPSGTVEGRGVRQYFDDPAAARDAFREGRVSALVGALPFDPDGPCSLVEPVELRSTPGPWQNSGGRAAQVRVGEPRYLPADDVHAQNVDRALASIREGAFDKVVLSRRAVLAADSELDPADLLARLVAGDPAGNGYLVELGDPRGGVAHPVLVGSSPEVLVRRRGLHVSCHPLAGSAARGATPDEDTAISEGLLGSEKDSREHALVVDYLRRALEPLCRALEVPERPALTATGQLWHLGTPIVGTLKSPEVTAFDLARAIHPTPAVCGTPSESSLAYLRQVEPERGFYAGTVGWCDAAGDGEWMVAIRCAEVAADRRTVTAHAGGGIVAGSDPALEVAETHAKFRTVLSALRP</sequence>
<evidence type="ECO:0000256" key="3">
    <source>
        <dbReference type="ARBA" id="ARBA00012824"/>
    </source>
</evidence>
<dbReference type="InterPro" id="IPR004561">
    <property type="entry name" value="IsoChor_synthase"/>
</dbReference>
<dbReference type="InterPro" id="IPR019999">
    <property type="entry name" value="Anth_synth_I-like"/>
</dbReference>
<dbReference type="AlphaFoldDB" id="A0A1G8GD17"/>
<dbReference type="RefSeq" id="WP_083342972.1">
    <property type="nucleotide sequence ID" value="NZ_CP048813.1"/>
</dbReference>
<dbReference type="EC" id="5.4.4.2" evidence="3"/>
<dbReference type="InterPro" id="IPR015890">
    <property type="entry name" value="Chorismate_C"/>
</dbReference>
<evidence type="ECO:0000313" key="9">
    <source>
        <dbReference type="Proteomes" id="UP000183263"/>
    </source>
</evidence>
<dbReference type="Pfam" id="PF00425">
    <property type="entry name" value="Chorismate_bind"/>
    <property type="match status" value="1"/>
</dbReference>
<evidence type="ECO:0000256" key="4">
    <source>
        <dbReference type="ARBA" id="ARBA00023235"/>
    </source>
</evidence>
<keyword evidence="4" id="KW-0413">Isomerase</keyword>
<dbReference type="EMBL" id="FNDN01000004">
    <property type="protein sequence ID" value="SDH92308.1"/>
    <property type="molecule type" value="Genomic_DNA"/>
</dbReference>
<comment type="catalytic activity">
    <reaction evidence="1">
        <text>chorismate = isochorismate</text>
        <dbReference type="Rhea" id="RHEA:18985"/>
        <dbReference type="ChEBI" id="CHEBI:29748"/>
        <dbReference type="ChEBI" id="CHEBI:29780"/>
        <dbReference type="EC" id="5.4.4.2"/>
    </reaction>
</comment>
<feature type="region of interest" description="Disordered" evidence="6">
    <location>
        <begin position="1"/>
        <end position="27"/>
    </location>
</feature>
<name>A0A1G8GD17_9NOCA</name>
<proteinExistence type="inferred from homology"/>
<dbReference type="NCBIfam" id="TIGR00543">
    <property type="entry name" value="isochor_syn"/>
    <property type="match status" value="1"/>
</dbReference>
<reference evidence="8 9" key="1">
    <citation type="submission" date="2016-10" db="EMBL/GenBank/DDBJ databases">
        <authorList>
            <person name="de Groot N.N."/>
        </authorList>
    </citation>
    <scope>NUCLEOTIDE SEQUENCE [LARGE SCALE GENOMIC DNA]</scope>
    <source>
        <strain evidence="8 9">DSM 44892</strain>
    </source>
</reference>
<dbReference type="Gene3D" id="3.60.120.10">
    <property type="entry name" value="Anthranilate synthase"/>
    <property type="match status" value="1"/>
</dbReference>
<protein>
    <recommendedName>
        <fullName evidence="3">isochorismate synthase</fullName>
        <ecNumber evidence="3">5.4.4.2</ecNumber>
    </recommendedName>
    <alternativeName>
        <fullName evidence="5">Isochorismate mutase</fullName>
    </alternativeName>
</protein>
<dbReference type="OrthoDB" id="9806579at2"/>
<dbReference type="PANTHER" id="PTHR42839:SF2">
    <property type="entry name" value="ISOCHORISMATE SYNTHASE ENTC"/>
    <property type="match status" value="1"/>
</dbReference>
<evidence type="ECO:0000313" key="8">
    <source>
        <dbReference type="EMBL" id="SDH92308.1"/>
    </source>
</evidence>
<evidence type="ECO:0000256" key="2">
    <source>
        <dbReference type="ARBA" id="ARBA00005297"/>
    </source>
</evidence>
<dbReference type="Proteomes" id="UP000183263">
    <property type="component" value="Unassembled WGS sequence"/>
</dbReference>
<dbReference type="PANTHER" id="PTHR42839">
    <property type="entry name" value="ISOCHORISMATE SYNTHASE ENTC"/>
    <property type="match status" value="1"/>
</dbReference>
<evidence type="ECO:0000256" key="6">
    <source>
        <dbReference type="SAM" id="MobiDB-lite"/>
    </source>
</evidence>
<dbReference type="GO" id="GO:0008909">
    <property type="term" value="F:isochorismate synthase activity"/>
    <property type="evidence" value="ECO:0007669"/>
    <property type="project" value="UniProtKB-EC"/>
</dbReference>
<organism evidence="8 9">
    <name type="scientific">Rhodococcus triatomae</name>
    <dbReference type="NCBI Taxonomy" id="300028"/>
    <lineage>
        <taxon>Bacteria</taxon>
        <taxon>Bacillati</taxon>
        <taxon>Actinomycetota</taxon>
        <taxon>Actinomycetes</taxon>
        <taxon>Mycobacteriales</taxon>
        <taxon>Nocardiaceae</taxon>
        <taxon>Rhodococcus</taxon>
    </lineage>
</organism>
<evidence type="ECO:0000256" key="5">
    <source>
        <dbReference type="ARBA" id="ARBA00041564"/>
    </source>
</evidence>
<feature type="domain" description="Chorismate-utilising enzyme C-terminal" evidence="7">
    <location>
        <begin position="109"/>
        <end position="369"/>
    </location>
</feature>
<accession>A0A1G8GD17</accession>
<gene>
    <name evidence="8" type="ORF">SAMN05444695_10456</name>
</gene>